<evidence type="ECO:0000256" key="2">
    <source>
        <dbReference type="ARBA" id="ARBA00022679"/>
    </source>
</evidence>
<gene>
    <name evidence="4" type="primary">banIM</name>
    <name evidence="4" type="ORF">SPIL2461_LOCUS5892</name>
</gene>
<dbReference type="Gene3D" id="3.40.50.150">
    <property type="entry name" value="Vaccinia Virus protein VP39"/>
    <property type="match status" value="1"/>
</dbReference>
<dbReference type="GO" id="GO:0008168">
    <property type="term" value="F:methyltransferase activity"/>
    <property type="evidence" value="ECO:0007669"/>
    <property type="project" value="UniProtKB-KW"/>
</dbReference>
<keyword evidence="5" id="KW-1185">Reference proteome</keyword>
<evidence type="ECO:0000256" key="1">
    <source>
        <dbReference type="ARBA" id="ARBA00022603"/>
    </source>
</evidence>
<dbReference type="InterPro" id="IPR001525">
    <property type="entry name" value="C5_MeTfrase"/>
</dbReference>
<evidence type="ECO:0000313" key="4">
    <source>
        <dbReference type="EMBL" id="CAE7269360.1"/>
    </source>
</evidence>
<dbReference type="EMBL" id="CAJNIZ010008610">
    <property type="protein sequence ID" value="CAE7269360.1"/>
    <property type="molecule type" value="Genomic_DNA"/>
</dbReference>
<comment type="caution">
    <text evidence="4">The sequence shown here is derived from an EMBL/GenBank/DDBJ whole genome shotgun (WGS) entry which is preliminary data.</text>
</comment>
<dbReference type="GO" id="GO:0032259">
    <property type="term" value="P:methylation"/>
    <property type="evidence" value="ECO:0007669"/>
    <property type="project" value="UniProtKB-KW"/>
</dbReference>
<evidence type="ECO:0000313" key="5">
    <source>
        <dbReference type="Proteomes" id="UP000649617"/>
    </source>
</evidence>
<dbReference type="Proteomes" id="UP000649617">
    <property type="component" value="Unassembled WGS sequence"/>
</dbReference>
<dbReference type="SUPFAM" id="SSF53335">
    <property type="entry name" value="S-adenosyl-L-methionine-dependent methyltransferases"/>
    <property type="match status" value="1"/>
</dbReference>
<dbReference type="Pfam" id="PF00145">
    <property type="entry name" value="DNA_methylase"/>
    <property type="match status" value="1"/>
</dbReference>
<dbReference type="AlphaFoldDB" id="A0A812MKQ3"/>
<sequence length="279" mass="31582">MTNGLSSGFQQLFGSEINENPRRFILRNCNAQHLFEDVMYVMEGSGPCARHGGRCPVPRGEVDIFVGGFPCTPYSFCNPKRFKRNCFTEPAAAPFFEMRKFIAERRPRLVILENVRGLLAPNPETEHPPIDFILRGRNPENPEDCYQGTAPNADWGLSLIEGYGLRWDILYSYDWGLPQSRPRASLLKEESTQISYMQAKKKFNSRLDRDRACYQPCPMGPSRLPSFAGYQICGRLEIQLAQGFGCSLGLRKIGHCAWEPWSLQAMASQKSAVLESTSR</sequence>
<protein>
    <submittedName>
        <fullName evidence="4">BanIM protein</fullName>
    </submittedName>
</protein>
<dbReference type="InterPro" id="IPR018117">
    <property type="entry name" value="C5_DNA_meth_AS"/>
</dbReference>
<accession>A0A812MKQ3</accession>
<dbReference type="PRINTS" id="PR00105">
    <property type="entry name" value="C5METTRFRASE"/>
</dbReference>
<dbReference type="InterPro" id="IPR029063">
    <property type="entry name" value="SAM-dependent_MTases_sf"/>
</dbReference>
<name>A0A812MKQ3_SYMPI</name>
<organism evidence="4 5">
    <name type="scientific">Symbiodinium pilosum</name>
    <name type="common">Dinoflagellate</name>
    <dbReference type="NCBI Taxonomy" id="2952"/>
    <lineage>
        <taxon>Eukaryota</taxon>
        <taxon>Sar</taxon>
        <taxon>Alveolata</taxon>
        <taxon>Dinophyceae</taxon>
        <taxon>Suessiales</taxon>
        <taxon>Symbiodiniaceae</taxon>
        <taxon>Symbiodinium</taxon>
    </lineage>
</organism>
<proteinExistence type="predicted"/>
<dbReference type="PROSITE" id="PS00094">
    <property type="entry name" value="C5_MTASE_1"/>
    <property type="match status" value="1"/>
</dbReference>
<keyword evidence="3" id="KW-0949">S-adenosyl-L-methionine</keyword>
<evidence type="ECO:0000256" key="3">
    <source>
        <dbReference type="ARBA" id="ARBA00022691"/>
    </source>
</evidence>
<keyword evidence="1" id="KW-0489">Methyltransferase</keyword>
<reference evidence="4" key="1">
    <citation type="submission" date="2021-02" db="EMBL/GenBank/DDBJ databases">
        <authorList>
            <person name="Dougan E. K."/>
            <person name="Rhodes N."/>
            <person name="Thang M."/>
            <person name="Chan C."/>
        </authorList>
    </citation>
    <scope>NUCLEOTIDE SEQUENCE</scope>
</reference>
<keyword evidence="2" id="KW-0808">Transferase</keyword>
<dbReference type="OrthoDB" id="439839at2759"/>